<sequence length="164" mass="17748">MLVLLLAQVLIAQVPPVPRIYASPPIVSRPDAMADRNAAARERIAISVVVRVPQGVLWSGKLWVDGIRGASWRQSENEALGPECALVDQPFGTAQREISVTLRRSVRQTDAPDMLTVDARWTRPSQAGCGGTSTVELRQSLALAPGATQTLKGDGGFIVELRRR</sequence>
<comment type="caution">
    <text evidence="1">The sequence shown here is derived from an EMBL/GenBank/DDBJ whole genome shotgun (WGS) entry which is preliminary data.</text>
</comment>
<dbReference type="EMBL" id="JABULH010000001">
    <property type="protein sequence ID" value="NTS64475.1"/>
    <property type="molecule type" value="Genomic_DNA"/>
</dbReference>
<protein>
    <submittedName>
        <fullName evidence="1">Uncharacterized protein</fullName>
    </submittedName>
</protein>
<evidence type="ECO:0000313" key="2">
    <source>
        <dbReference type="Proteomes" id="UP000621447"/>
    </source>
</evidence>
<reference evidence="1 2" key="1">
    <citation type="submission" date="2020-06" db="EMBL/GenBank/DDBJ databases">
        <title>Sphingomonas hominis sp. nov., a member of the Sphingomonas, isolated from the hair of a 22-year-old girl.</title>
        <authorList>
            <person name="Zhang D.-F."/>
            <person name="Cui X.-W."/>
        </authorList>
    </citation>
    <scope>NUCLEOTIDE SEQUENCE [LARGE SCALE GENOMIC DNA]</scope>
    <source>
        <strain evidence="1 2">HHU CXW</strain>
    </source>
</reference>
<accession>A0ABX2JDK3</accession>
<dbReference type="RefSeq" id="WP_174192480.1">
    <property type="nucleotide sequence ID" value="NZ_JABULH010000001.1"/>
</dbReference>
<proteinExistence type="predicted"/>
<dbReference type="Proteomes" id="UP000621447">
    <property type="component" value="Unassembled WGS sequence"/>
</dbReference>
<gene>
    <name evidence="1" type="ORF">HRV97_04810</name>
</gene>
<keyword evidence="2" id="KW-1185">Reference proteome</keyword>
<evidence type="ECO:0000313" key="1">
    <source>
        <dbReference type="EMBL" id="NTS64475.1"/>
    </source>
</evidence>
<name>A0ABX2JDK3_9SPHN</name>
<organism evidence="1 2">
    <name type="scientific">Sphingomonas hominis</name>
    <dbReference type="NCBI Taxonomy" id="2741495"/>
    <lineage>
        <taxon>Bacteria</taxon>
        <taxon>Pseudomonadati</taxon>
        <taxon>Pseudomonadota</taxon>
        <taxon>Alphaproteobacteria</taxon>
        <taxon>Sphingomonadales</taxon>
        <taxon>Sphingomonadaceae</taxon>
        <taxon>Sphingomonas</taxon>
    </lineage>
</organism>